<organism evidence="1 2">
    <name type="scientific">Streptomyces chitinivorans</name>
    <dbReference type="NCBI Taxonomy" id="1257027"/>
    <lineage>
        <taxon>Bacteria</taxon>
        <taxon>Bacillati</taxon>
        <taxon>Actinomycetota</taxon>
        <taxon>Actinomycetes</taxon>
        <taxon>Kitasatosporales</taxon>
        <taxon>Streptomycetaceae</taxon>
        <taxon>Streptomyces</taxon>
    </lineage>
</organism>
<sequence length="160" mass="17211">MEIMADLRVMLGSLAREDGVFGRVAAADTGTVEEHVYRLVLDAHDAWAGYAVKDARGPTGPADIRGALEAIDAEQATDVMTYLSAGDLVFSGRMRRDREHAHRAARRVVKLLGYEATWSTNIELSDAGYGWNPVTRHSFDGVVAGVGNGVVVALLQVGED</sequence>
<name>A0ABW7HS91_9ACTN</name>
<dbReference type="EMBL" id="JBIHMK010000026">
    <property type="protein sequence ID" value="MFH0248479.1"/>
    <property type="molecule type" value="Genomic_DNA"/>
</dbReference>
<proteinExistence type="predicted"/>
<accession>A0ABW7HS91</accession>
<evidence type="ECO:0000313" key="1">
    <source>
        <dbReference type="EMBL" id="MFH0248479.1"/>
    </source>
</evidence>
<comment type="caution">
    <text evidence="1">The sequence shown here is derived from an EMBL/GenBank/DDBJ whole genome shotgun (WGS) entry which is preliminary data.</text>
</comment>
<evidence type="ECO:0000313" key="2">
    <source>
        <dbReference type="Proteomes" id="UP001607069"/>
    </source>
</evidence>
<dbReference type="RefSeq" id="WP_279950920.1">
    <property type="nucleotide sequence ID" value="NZ_BAABEN010000007.1"/>
</dbReference>
<gene>
    <name evidence="1" type="ORF">ACG5V6_09660</name>
</gene>
<protein>
    <submittedName>
        <fullName evidence="1">Uncharacterized protein</fullName>
    </submittedName>
</protein>
<reference evidence="1 2" key="1">
    <citation type="submission" date="2024-10" db="EMBL/GenBank/DDBJ databases">
        <authorList>
            <person name="Cho J.-C."/>
        </authorList>
    </citation>
    <scope>NUCLEOTIDE SEQUENCE [LARGE SCALE GENOMIC DNA]</scope>
    <source>
        <strain evidence="1 2">KCTC29696</strain>
    </source>
</reference>
<keyword evidence="2" id="KW-1185">Reference proteome</keyword>
<dbReference type="Proteomes" id="UP001607069">
    <property type="component" value="Unassembled WGS sequence"/>
</dbReference>